<evidence type="ECO:0000256" key="5">
    <source>
        <dbReference type="SAM" id="MobiDB-lite"/>
    </source>
</evidence>
<reference evidence="7" key="2">
    <citation type="submission" date="2025-09" db="UniProtKB">
        <authorList>
            <consortium name="Ensembl"/>
        </authorList>
    </citation>
    <scope>IDENTIFICATION</scope>
</reference>
<evidence type="ECO:0000256" key="2">
    <source>
        <dbReference type="ARBA" id="ARBA00023054"/>
    </source>
</evidence>
<dbReference type="PROSITE" id="PS00226">
    <property type="entry name" value="IF_ROD_1"/>
    <property type="match status" value="1"/>
</dbReference>
<dbReference type="PANTHER" id="PTHR23239:SF377">
    <property type="entry name" value="KERATIN 34"/>
    <property type="match status" value="1"/>
</dbReference>
<dbReference type="SUPFAM" id="SSF64593">
    <property type="entry name" value="Intermediate filament protein, coiled coil region"/>
    <property type="match status" value="2"/>
</dbReference>
<dbReference type="GO" id="GO:0005882">
    <property type="term" value="C:intermediate filament"/>
    <property type="evidence" value="ECO:0007669"/>
    <property type="project" value="UniProtKB-KW"/>
</dbReference>
<dbReference type="InterPro" id="IPR018039">
    <property type="entry name" value="IF_conserved"/>
</dbReference>
<sequence length="450" mass="49763">MKNSYSTGGCLKSDHSSSSSKHSSSLSTSHTGGSSFSGIEGIHKALGGSSGSSNKSFLGGSHLSSQGGCHGGSSISGGHGGWKKSGMLSINEKETMQILNERLSSYLDKVTSLEQENAQLERKICEWYENNAPSSIPDSSQYFRIISELQNQVKTISGANMENATGILQIDNARLAGDDFRNKFEIELQLRNATEADGNCLRRVLEGLNRERGQLDMEVQNLQEELQQMRRNHEEEVNCLRAQLGARVNVELNAAPSIDLNRALSEIRDQYESLMDSNLREAENMFMQRSEELGRQIGSGAEQLQSVQTEAIELRRSVQTLEIELQSQLSMTSALQSTLGETQATYGSQIAQLQCMINSIESNLAQIRSDLERQNHEYRILMDQKTHLEMEIATYKRLLDVNKIDNPCACKIRCGSITSPHLSPRPVVPNSGPQEPLTGQVFPISEAQHR</sequence>
<evidence type="ECO:0000256" key="1">
    <source>
        <dbReference type="ARBA" id="ARBA00022754"/>
    </source>
</evidence>
<keyword evidence="8" id="KW-1185">Reference proteome</keyword>
<feature type="domain" description="IF rod" evidence="6">
    <location>
        <begin position="92"/>
        <end position="406"/>
    </location>
</feature>
<dbReference type="GO" id="GO:0030855">
    <property type="term" value="P:epithelial cell differentiation"/>
    <property type="evidence" value="ECO:0007669"/>
    <property type="project" value="TreeGrafter"/>
</dbReference>
<dbReference type="Gene3D" id="1.20.5.500">
    <property type="entry name" value="Single helix bin"/>
    <property type="match status" value="1"/>
</dbReference>
<keyword evidence="2 4" id="KW-0175">Coiled coil</keyword>
<dbReference type="FunFam" id="1.20.5.170:FF:000002">
    <property type="entry name" value="Type I keratin KA11"/>
    <property type="match status" value="1"/>
</dbReference>
<dbReference type="InterPro" id="IPR039008">
    <property type="entry name" value="IF_rod_dom"/>
</dbReference>
<name>A0A8C5QRU1_9ANUR</name>
<evidence type="ECO:0000256" key="4">
    <source>
        <dbReference type="SAM" id="Coils"/>
    </source>
</evidence>
<evidence type="ECO:0000313" key="7">
    <source>
        <dbReference type="Ensembl" id="ENSLLEP00000041867.1"/>
    </source>
</evidence>
<dbReference type="PANTHER" id="PTHR23239">
    <property type="entry name" value="INTERMEDIATE FILAMENT"/>
    <property type="match status" value="1"/>
</dbReference>
<evidence type="ECO:0000313" key="8">
    <source>
        <dbReference type="Proteomes" id="UP000694569"/>
    </source>
</evidence>
<proteinExistence type="inferred from homology"/>
<accession>A0A8C5QRU1</accession>
<feature type="region of interest" description="Disordered" evidence="5">
    <location>
        <begin position="1"/>
        <end position="34"/>
    </location>
</feature>
<dbReference type="Gene3D" id="1.20.5.1160">
    <property type="entry name" value="Vasodilator-stimulated phosphoprotein"/>
    <property type="match status" value="1"/>
</dbReference>
<dbReference type="GO" id="GO:0045109">
    <property type="term" value="P:intermediate filament organization"/>
    <property type="evidence" value="ECO:0007669"/>
    <property type="project" value="TreeGrafter"/>
</dbReference>
<feature type="region of interest" description="Disordered" evidence="5">
    <location>
        <begin position="421"/>
        <end position="450"/>
    </location>
</feature>
<feature type="coiled-coil region" evidence="4">
    <location>
        <begin position="205"/>
        <end position="243"/>
    </location>
</feature>
<dbReference type="OrthoDB" id="2441647at2759"/>
<dbReference type="Proteomes" id="UP000694569">
    <property type="component" value="Unplaced"/>
</dbReference>
<protein>
    <recommendedName>
        <fullName evidence="6">IF rod domain-containing protein</fullName>
    </recommendedName>
</protein>
<feature type="coiled-coil region" evidence="4">
    <location>
        <begin position="350"/>
        <end position="391"/>
    </location>
</feature>
<dbReference type="InterPro" id="IPR002957">
    <property type="entry name" value="Keratin_I"/>
</dbReference>
<dbReference type="SMART" id="SM01391">
    <property type="entry name" value="Filament"/>
    <property type="match status" value="1"/>
</dbReference>
<dbReference type="Gene3D" id="1.20.5.170">
    <property type="match status" value="1"/>
</dbReference>
<dbReference type="GeneTree" id="ENSGT00940000161311"/>
<dbReference type="FunFam" id="1.20.5.500:FF:000001">
    <property type="entry name" value="Type II keratin 23"/>
    <property type="match status" value="1"/>
</dbReference>
<comment type="similarity">
    <text evidence="3">Belongs to the intermediate filament family.</text>
</comment>
<dbReference type="GO" id="GO:0005198">
    <property type="term" value="F:structural molecule activity"/>
    <property type="evidence" value="ECO:0007669"/>
    <property type="project" value="InterPro"/>
</dbReference>
<dbReference type="AlphaFoldDB" id="A0A8C5QRU1"/>
<organism evidence="7 8">
    <name type="scientific">Leptobrachium leishanense</name>
    <name type="common">Leishan spiny toad</name>
    <dbReference type="NCBI Taxonomy" id="445787"/>
    <lineage>
        <taxon>Eukaryota</taxon>
        <taxon>Metazoa</taxon>
        <taxon>Chordata</taxon>
        <taxon>Craniata</taxon>
        <taxon>Vertebrata</taxon>
        <taxon>Euteleostomi</taxon>
        <taxon>Amphibia</taxon>
        <taxon>Batrachia</taxon>
        <taxon>Anura</taxon>
        <taxon>Pelobatoidea</taxon>
        <taxon>Megophryidae</taxon>
        <taxon>Leptobrachium</taxon>
    </lineage>
</organism>
<reference evidence="7" key="1">
    <citation type="submission" date="2025-08" db="UniProtKB">
        <authorList>
            <consortium name="Ensembl"/>
        </authorList>
    </citation>
    <scope>IDENTIFICATION</scope>
</reference>
<dbReference type="Ensembl" id="ENSLLET00000043544.1">
    <property type="protein sequence ID" value="ENSLLEP00000041867.1"/>
    <property type="gene ID" value="ENSLLEG00000026422.1"/>
</dbReference>
<keyword evidence="1 3" id="KW-0403">Intermediate filament</keyword>
<dbReference type="Pfam" id="PF00038">
    <property type="entry name" value="Filament"/>
    <property type="match status" value="1"/>
</dbReference>
<feature type="compositionally biased region" description="Low complexity" evidence="5">
    <location>
        <begin position="16"/>
        <end position="34"/>
    </location>
</feature>
<dbReference type="PRINTS" id="PR01248">
    <property type="entry name" value="TYPE1KERATIN"/>
</dbReference>
<feature type="coiled-coil region" evidence="4">
    <location>
        <begin position="96"/>
        <end position="123"/>
    </location>
</feature>
<dbReference type="PROSITE" id="PS51842">
    <property type="entry name" value="IF_ROD_2"/>
    <property type="match status" value="1"/>
</dbReference>
<evidence type="ECO:0000259" key="6">
    <source>
        <dbReference type="PROSITE" id="PS51842"/>
    </source>
</evidence>
<evidence type="ECO:0000256" key="3">
    <source>
        <dbReference type="RuleBase" id="RU000685"/>
    </source>
</evidence>